<proteinExistence type="predicted"/>
<gene>
    <name evidence="2" type="ORF">TcWFU_008844</name>
</gene>
<dbReference type="SUPFAM" id="SSF57924">
    <property type="entry name" value="Inhibitor of apoptosis (IAP) repeat"/>
    <property type="match status" value="1"/>
</dbReference>
<feature type="region of interest" description="Disordered" evidence="1">
    <location>
        <begin position="351"/>
        <end position="374"/>
    </location>
</feature>
<accession>A0ABR4QET1</accession>
<comment type="caution">
    <text evidence="2">The sequence shown here is derived from an EMBL/GenBank/DDBJ whole genome shotgun (WGS) entry which is preliminary data.</text>
</comment>
<name>A0ABR4QET1_9CEST</name>
<dbReference type="Proteomes" id="UP001651158">
    <property type="component" value="Unassembled WGS sequence"/>
</dbReference>
<organism evidence="2 3">
    <name type="scientific">Taenia crassiceps</name>
    <dbReference type="NCBI Taxonomy" id="6207"/>
    <lineage>
        <taxon>Eukaryota</taxon>
        <taxon>Metazoa</taxon>
        <taxon>Spiralia</taxon>
        <taxon>Lophotrochozoa</taxon>
        <taxon>Platyhelminthes</taxon>
        <taxon>Cestoda</taxon>
        <taxon>Eucestoda</taxon>
        <taxon>Cyclophyllidea</taxon>
        <taxon>Taeniidae</taxon>
        <taxon>Taenia</taxon>
    </lineage>
</organism>
<dbReference type="PROSITE" id="PS50143">
    <property type="entry name" value="BIR_REPEAT_2"/>
    <property type="match status" value="1"/>
</dbReference>
<sequence>MSTYYACHVIPCGWCETTLHFFRGFPWLAAVVLARSVAILKMFASFQSALRDVFLVTVQKEEELTCATAAIALACLVQKYAYAPRFATHRQCLASFGAEVTAESSDSQQRPSAMEMASAGFFHTGRADEAVCGACFLGLRDWQPCDVDAEAVHARFAAGGGSSGGGCLFLNTRRLLTSVLPLARKHLTSSAPRFDTAVAATVIERLAVIAREMAVGGIGDDKSSTDCWPVENARVLGYSDDLILLALWRLQTEGNAVDHAWEIDPQGTTDLLKAILRVQESGLGDDELGEDAEETEAGEEEGASPLTPNNEDASAAGDVEVSRESTAAVSRHPSLPCLSQMVQWWAKTWLTSKPPTACGSPQAVLRKKANSTSA</sequence>
<evidence type="ECO:0000313" key="2">
    <source>
        <dbReference type="EMBL" id="KAL5108132.1"/>
    </source>
</evidence>
<dbReference type="Gene3D" id="1.10.1170.10">
    <property type="entry name" value="Inhibitor Of Apoptosis Protein (2mihbC-IAP-1), Chain A"/>
    <property type="match status" value="1"/>
</dbReference>
<feature type="compositionally biased region" description="Acidic residues" evidence="1">
    <location>
        <begin position="283"/>
        <end position="302"/>
    </location>
</feature>
<dbReference type="Pfam" id="PF00653">
    <property type="entry name" value="BIR"/>
    <property type="match status" value="1"/>
</dbReference>
<reference evidence="2 3" key="1">
    <citation type="journal article" date="2022" name="Front. Cell. Infect. Microbiol.">
        <title>The Genomes of Two Strains of Taenia crassiceps the Animal Model for the Study of Human Cysticercosis.</title>
        <authorList>
            <person name="Bobes R.J."/>
            <person name="Estrada K."/>
            <person name="Rios-Valencia D.G."/>
            <person name="Calderon-Gallegos A."/>
            <person name="de la Torre P."/>
            <person name="Carrero J.C."/>
            <person name="Sanchez-Flores A."/>
            <person name="Laclette J.P."/>
        </authorList>
    </citation>
    <scope>NUCLEOTIDE SEQUENCE [LARGE SCALE GENOMIC DNA]</scope>
    <source>
        <strain evidence="2">WFUcys</strain>
    </source>
</reference>
<protein>
    <submittedName>
        <fullName evidence="2">Uncharacterized protein</fullName>
    </submittedName>
</protein>
<keyword evidence="3" id="KW-1185">Reference proteome</keyword>
<feature type="region of interest" description="Disordered" evidence="1">
    <location>
        <begin position="283"/>
        <end position="332"/>
    </location>
</feature>
<evidence type="ECO:0000313" key="3">
    <source>
        <dbReference type="Proteomes" id="UP001651158"/>
    </source>
</evidence>
<evidence type="ECO:0000256" key="1">
    <source>
        <dbReference type="SAM" id="MobiDB-lite"/>
    </source>
</evidence>
<dbReference type="InterPro" id="IPR001370">
    <property type="entry name" value="BIR_rpt"/>
</dbReference>
<dbReference type="SMART" id="SM00238">
    <property type="entry name" value="BIR"/>
    <property type="match status" value="1"/>
</dbReference>
<feature type="compositionally biased region" description="Basic residues" evidence="1">
    <location>
        <begin position="365"/>
        <end position="374"/>
    </location>
</feature>
<dbReference type="EMBL" id="JAKROA010000004">
    <property type="protein sequence ID" value="KAL5108132.1"/>
    <property type="molecule type" value="Genomic_DNA"/>
</dbReference>